<evidence type="ECO:0000313" key="3">
    <source>
        <dbReference type="Proteomes" id="UP001215151"/>
    </source>
</evidence>
<dbReference type="AlphaFoldDB" id="A0AAD7TGE3"/>
<sequence>MSTEVSSSGTQRPENVGGSPPTKRKILIISLEKESYTDEMYAQLYRALRKNATVTEVTHARSAKRALSSTPRPYAVLVSDAAITDSKHSALLTQLIKYARSGGRVVIGMQFSNHFPLDEAATFFRKWELEWEHGSYHRTTFRLNPAGVPPPLSADALFPTFSMKALHIKNAPRECAVANESPGRVHAGGPGDILAMSAT</sequence>
<evidence type="ECO:0000256" key="1">
    <source>
        <dbReference type="SAM" id="MobiDB-lite"/>
    </source>
</evidence>
<feature type="compositionally biased region" description="Polar residues" evidence="1">
    <location>
        <begin position="1"/>
        <end position="13"/>
    </location>
</feature>
<dbReference type="Proteomes" id="UP001215151">
    <property type="component" value="Unassembled WGS sequence"/>
</dbReference>
<dbReference type="EMBL" id="JAPEVG010000663">
    <property type="protein sequence ID" value="KAJ8456554.1"/>
    <property type="molecule type" value="Genomic_DNA"/>
</dbReference>
<comment type="caution">
    <text evidence="2">The sequence shown here is derived from an EMBL/GenBank/DDBJ whole genome shotgun (WGS) entry which is preliminary data.</text>
</comment>
<gene>
    <name evidence="2" type="ORF">ONZ51_g12052</name>
</gene>
<accession>A0AAD7TGE3</accession>
<name>A0AAD7TGE3_9APHY</name>
<feature type="region of interest" description="Disordered" evidence="1">
    <location>
        <begin position="1"/>
        <end position="22"/>
    </location>
</feature>
<reference evidence="2" key="1">
    <citation type="submission" date="2022-11" db="EMBL/GenBank/DDBJ databases">
        <title>Genome Sequence of Cubamyces cubensis.</title>
        <authorList>
            <person name="Buettner E."/>
        </authorList>
    </citation>
    <scope>NUCLEOTIDE SEQUENCE</scope>
    <source>
        <strain evidence="2">MPL-01</strain>
    </source>
</reference>
<keyword evidence="3" id="KW-1185">Reference proteome</keyword>
<proteinExistence type="predicted"/>
<protein>
    <submittedName>
        <fullName evidence="2">Uncharacterized protein</fullName>
    </submittedName>
</protein>
<evidence type="ECO:0000313" key="2">
    <source>
        <dbReference type="EMBL" id="KAJ8456554.1"/>
    </source>
</evidence>
<organism evidence="2 3">
    <name type="scientific">Trametes cubensis</name>
    <dbReference type="NCBI Taxonomy" id="1111947"/>
    <lineage>
        <taxon>Eukaryota</taxon>
        <taxon>Fungi</taxon>
        <taxon>Dikarya</taxon>
        <taxon>Basidiomycota</taxon>
        <taxon>Agaricomycotina</taxon>
        <taxon>Agaricomycetes</taxon>
        <taxon>Polyporales</taxon>
        <taxon>Polyporaceae</taxon>
        <taxon>Trametes</taxon>
    </lineage>
</organism>